<dbReference type="Proteomes" id="UP001165190">
    <property type="component" value="Unassembled WGS sequence"/>
</dbReference>
<keyword evidence="3" id="KW-0539">Nucleus</keyword>
<sequence length="1197" mass="135470">MARQEKKQNSTVLMPSNKKIKMCNNKDADMGNGVMERINKRKPIDMERQCSVFENDEPRRKRMDSSCLPEFHINVFKDLASADSSVREAAVESIVTELQEVQKEYHRLKDMDLVECGLKLEAQMDDGLDNCAPSLRYALRRMIYGVSSSREYVRQGFALGLTTLVAKIPSIKVDSLLKLIVNLLDVSSSMKGQDVKDCLLGRLFAYGALARSDRLANEWLVDKDTLHIKGFTSAVISLARKKRYLQEPAVSIILEIVDKLPAEALLDHILEAPGITQWFQEAVDVGNPDALLLALKIREKIPIDSTSFGNLLPNPFNSSKLFSADYLSSIVNCVKESTYCQPRIHSLWPFLVNTLLPDAIIEEIAKNVQCFCEVVIEGSLLVSSHDRKHLAFDIMLLLLPRLPSSFIPIVLSYKLIKCLIDVLSTKDSWLYKVVRRFLKELLDWVQNDDVRRVAVIVAFQKHSNGKFDCITKTRTIRDLMAKFKTETGCMLIVENLNNLFLDEGHVDDSEISSIEEYDSIGLVDDADFLKGWIIESLPGVLKHLKSDPEAKFRVQKEILKFLAVQGLFSASFFNEVFSFELEEKFRWPKAITSSALCRMCIEKLQSLLANVHKVSESRSLANGLQNDLCCYFTRLFRTLYNIPSVLPFRTLNDEDEQAVEKLLEMESKLYKEERNCDLNIDANKLHALRCMLILLLLQVLLRPREFSDAASKLIICCKNVSAACCDLSSNGEDDLDSDPATELTDVLVDTLVSLPPRSSAPIRSAIEQVFRYFCGNVTDDGLMRMLRIIKKDARHPEADSEDDDDDDEDANNLGAEEEEDVDEAESNGESDDSEALVGADEDDEELNEASDDSDGGMDDEAMFRMDAYIAEIFKHKAGGETAQSQLVLLKFRVLSLLEIYLLENQGKPQVLTVYSNLAQSFVDLDTSESSEQLGQRIWGILQRKILKEKKLPADGTMQLSVLESLLEKNLKLASKSFKIKKSTTTLSKKELLASLNRRKLIGSLARDSTYWILKIIEARSYSESELKGVYGILKCTLVQYFESKRSGITPAFVKEIFRRHPRIRQRLLGSLLRKCSSAKSDFRRVEALDLVIEVLKSLVPMTCNRSNRHASKKILKRHLRILGRLIKMLVTRMPETKSKKTEVHKFCGKIFRMISTQGLTKAFLRCLGPDAHAACESQLGPLLLNFERNIVETHMAH</sequence>
<evidence type="ECO:0000256" key="2">
    <source>
        <dbReference type="ARBA" id="ARBA00006809"/>
    </source>
</evidence>
<comment type="subcellular location">
    <subcellularLocation>
        <location evidence="1">Nucleus</location>
    </subcellularLocation>
</comment>
<dbReference type="SUPFAM" id="SSF48371">
    <property type="entry name" value="ARM repeat"/>
    <property type="match status" value="1"/>
</dbReference>
<organism evidence="5 6">
    <name type="scientific">Hibiscus trionum</name>
    <name type="common">Flower of an hour</name>
    <dbReference type="NCBI Taxonomy" id="183268"/>
    <lineage>
        <taxon>Eukaryota</taxon>
        <taxon>Viridiplantae</taxon>
        <taxon>Streptophyta</taxon>
        <taxon>Embryophyta</taxon>
        <taxon>Tracheophyta</taxon>
        <taxon>Spermatophyta</taxon>
        <taxon>Magnoliopsida</taxon>
        <taxon>eudicotyledons</taxon>
        <taxon>Gunneridae</taxon>
        <taxon>Pentapetalae</taxon>
        <taxon>rosids</taxon>
        <taxon>malvids</taxon>
        <taxon>Malvales</taxon>
        <taxon>Malvaceae</taxon>
        <taxon>Malvoideae</taxon>
        <taxon>Hibiscus</taxon>
    </lineage>
</organism>
<dbReference type="PANTHER" id="PTHR13213">
    <property type="entry name" value="MYB-BINDING PROTEIN 1A FAMILY MEMBER"/>
    <property type="match status" value="1"/>
</dbReference>
<proteinExistence type="inferred from homology"/>
<dbReference type="PANTHER" id="PTHR13213:SF2">
    <property type="entry name" value="MYB-BINDING PROTEIN 1A"/>
    <property type="match status" value="1"/>
</dbReference>
<comment type="similarity">
    <text evidence="2">Belongs to the MYBBP1A family.</text>
</comment>
<evidence type="ECO:0000256" key="4">
    <source>
        <dbReference type="SAM" id="MobiDB-lite"/>
    </source>
</evidence>
<dbReference type="Pfam" id="PF04931">
    <property type="entry name" value="DNA_pol_phi"/>
    <property type="match status" value="1"/>
</dbReference>
<evidence type="ECO:0000313" key="5">
    <source>
        <dbReference type="EMBL" id="GMJ12884.1"/>
    </source>
</evidence>
<feature type="compositionally biased region" description="Acidic residues" evidence="4">
    <location>
        <begin position="799"/>
        <end position="858"/>
    </location>
</feature>
<protein>
    <recommendedName>
        <fullName evidence="7">DNA polymerase V</fullName>
    </recommendedName>
</protein>
<dbReference type="OrthoDB" id="342531at2759"/>
<evidence type="ECO:0000256" key="3">
    <source>
        <dbReference type="ARBA" id="ARBA00023242"/>
    </source>
</evidence>
<gene>
    <name evidence="5" type="ORF">HRI_004957600</name>
</gene>
<dbReference type="GO" id="GO:0006355">
    <property type="term" value="P:regulation of DNA-templated transcription"/>
    <property type="evidence" value="ECO:0007669"/>
    <property type="project" value="InterPro"/>
</dbReference>
<name>A0A9W7JJL7_HIBTR</name>
<reference evidence="5" key="1">
    <citation type="submission" date="2023-05" db="EMBL/GenBank/DDBJ databases">
        <title>Genome and transcriptome analyses reveal genes involved in the formation of fine ridges on petal epidermal cells in Hibiscus trionum.</title>
        <authorList>
            <person name="Koshimizu S."/>
            <person name="Masuda S."/>
            <person name="Ishii T."/>
            <person name="Shirasu K."/>
            <person name="Hoshino A."/>
            <person name="Arita M."/>
        </authorList>
    </citation>
    <scope>NUCLEOTIDE SEQUENCE</scope>
    <source>
        <strain evidence="5">Hamamatsu line</strain>
    </source>
</reference>
<dbReference type="GO" id="GO:0005730">
    <property type="term" value="C:nucleolus"/>
    <property type="evidence" value="ECO:0007669"/>
    <property type="project" value="InterPro"/>
</dbReference>
<accession>A0A9W7JJL7</accession>
<dbReference type="InterPro" id="IPR007015">
    <property type="entry name" value="DNA_pol_V/MYBBP1A"/>
</dbReference>
<evidence type="ECO:0000313" key="6">
    <source>
        <dbReference type="Proteomes" id="UP001165190"/>
    </source>
</evidence>
<feature type="region of interest" description="Disordered" evidence="4">
    <location>
        <begin position="793"/>
        <end position="858"/>
    </location>
</feature>
<evidence type="ECO:0008006" key="7">
    <source>
        <dbReference type="Google" id="ProtNLM"/>
    </source>
</evidence>
<dbReference type="AlphaFoldDB" id="A0A9W7JJL7"/>
<dbReference type="EMBL" id="BSYR01000065">
    <property type="protein sequence ID" value="GMJ12884.1"/>
    <property type="molecule type" value="Genomic_DNA"/>
</dbReference>
<keyword evidence="6" id="KW-1185">Reference proteome</keyword>
<dbReference type="GO" id="GO:0003677">
    <property type="term" value="F:DNA binding"/>
    <property type="evidence" value="ECO:0007669"/>
    <property type="project" value="InterPro"/>
</dbReference>
<comment type="caution">
    <text evidence="5">The sequence shown here is derived from an EMBL/GenBank/DDBJ whole genome shotgun (WGS) entry which is preliminary data.</text>
</comment>
<dbReference type="InterPro" id="IPR016024">
    <property type="entry name" value="ARM-type_fold"/>
</dbReference>
<evidence type="ECO:0000256" key="1">
    <source>
        <dbReference type="ARBA" id="ARBA00004123"/>
    </source>
</evidence>